<dbReference type="PANTHER" id="PTHR38441:SF1">
    <property type="entry name" value="MEMBRANE PROTEIN"/>
    <property type="match status" value="1"/>
</dbReference>
<dbReference type="EMBL" id="JAPCID010000007">
    <property type="protein sequence ID" value="MDA0136993.1"/>
    <property type="molecule type" value="Genomic_DNA"/>
</dbReference>
<evidence type="ECO:0000313" key="2">
    <source>
        <dbReference type="EMBL" id="MDA0136993.1"/>
    </source>
</evidence>
<dbReference type="InterPro" id="IPR007436">
    <property type="entry name" value="DUF485"/>
</dbReference>
<feature type="transmembrane region" description="Helical" evidence="1">
    <location>
        <begin position="58"/>
        <end position="79"/>
    </location>
</feature>
<dbReference type="Proteomes" id="UP001147700">
    <property type="component" value="Unassembled WGS sequence"/>
</dbReference>
<proteinExistence type="predicted"/>
<keyword evidence="1" id="KW-1133">Transmembrane helix</keyword>
<name>A0ABT4RER3_9ACTN</name>
<keyword evidence="3" id="KW-1185">Reference proteome</keyword>
<comment type="caution">
    <text evidence="2">The sequence shown here is derived from an EMBL/GenBank/DDBJ whole genome shotgun (WGS) entry which is preliminary data.</text>
</comment>
<evidence type="ECO:0000313" key="3">
    <source>
        <dbReference type="Proteomes" id="UP001147700"/>
    </source>
</evidence>
<accession>A0ABT4RER3</accession>
<protein>
    <submittedName>
        <fullName evidence="2">DUF485 domain-containing protein</fullName>
    </submittedName>
</protein>
<dbReference type="PANTHER" id="PTHR38441">
    <property type="entry name" value="INTEGRAL MEMBRANE PROTEIN-RELATED"/>
    <property type="match status" value="1"/>
</dbReference>
<dbReference type="Pfam" id="PF04341">
    <property type="entry name" value="DUF485"/>
    <property type="match status" value="1"/>
</dbReference>
<keyword evidence="1" id="KW-0472">Membrane</keyword>
<reference evidence="2" key="1">
    <citation type="submission" date="2022-10" db="EMBL/GenBank/DDBJ databases">
        <title>The WGS of Solirubrobacter sp. CPCC 204708.</title>
        <authorList>
            <person name="Jiang Z."/>
        </authorList>
    </citation>
    <scope>NUCLEOTIDE SEQUENCE</scope>
    <source>
        <strain evidence="2">CPCC 204708</strain>
    </source>
</reference>
<keyword evidence="1" id="KW-0812">Transmembrane</keyword>
<feature type="transmembrane region" description="Helical" evidence="1">
    <location>
        <begin position="23"/>
        <end position="46"/>
    </location>
</feature>
<dbReference type="RefSeq" id="WP_202956158.1">
    <property type="nucleotide sequence ID" value="NZ_JAPCID010000007.1"/>
</dbReference>
<gene>
    <name evidence="2" type="ORF">OJ962_05745</name>
</gene>
<evidence type="ECO:0000256" key="1">
    <source>
        <dbReference type="SAM" id="Phobius"/>
    </source>
</evidence>
<sequence length="116" mass="13312">MPDWERIERSDEFRELVKRRKSFVVPATIFFLAYYMGFILLAGYASDFMGESVYQGLTVGYCLALTQFLMVFVLGIWYLRKSENEFDPLADKVVEAAAEAEDARFVRKDEGTGVKA</sequence>
<organism evidence="2 3">
    <name type="scientific">Solirubrobacter deserti</name>
    <dbReference type="NCBI Taxonomy" id="2282478"/>
    <lineage>
        <taxon>Bacteria</taxon>
        <taxon>Bacillati</taxon>
        <taxon>Actinomycetota</taxon>
        <taxon>Thermoleophilia</taxon>
        <taxon>Solirubrobacterales</taxon>
        <taxon>Solirubrobacteraceae</taxon>
        <taxon>Solirubrobacter</taxon>
    </lineage>
</organism>